<dbReference type="PANTHER" id="PTHR44366">
    <property type="entry name" value="UDP-N-ACETYLGLUCOSAMINE--PEPTIDE N-ACETYLGLUCOSAMINYLTRANSFERASE 110 KDA SUBUNIT"/>
    <property type="match status" value="1"/>
</dbReference>
<protein>
    <submittedName>
        <fullName evidence="7">UDP-N-acetylglucosamine--peptide N-acetylglucosaminyltransferase 110kDa subunit like protein</fullName>
    </submittedName>
</protein>
<dbReference type="Gene3D" id="3.40.50.11380">
    <property type="match status" value="1"/>
</dbReference>
<accession>A0ABQ5KYB9</accession>
<keyword evidence="8" id="KW-1185">Reference proteome</keyword>
<name>A0ABQ5KYB9_9EUKA</name>
<feature type="domain" description="O-GlcNAc transferase C-terminal" evidence="6">
    <location>
        <begin position="183"/>
        <end position="693"/>
    </location>
</feature>
<dbReference type="Gene3D" id="1.25.40.10">
    <property type="entry name" value="Tetratricopeptide repeat domain"/>
    <property type="match status" value="1"/>
</dbReference>
<comment type="caution">
    <text evidence="7">The sequence shown here is derived from an EMBL/GenBank/DDBJ whole genome shotgun (WGS) entry which is preliminary data.</text>
</comment>
<organism evidence="7 8">
    <name type="scientific">Aduncisulcus paluster</name>
    <dbReference type="NCBI Taxonomy" id="2918883"/>
    <lineage>
        <taxon>Eukaryota</taxon>
        <taxon>Metamonada</taxon>
        <taxon>Carpediemonas-like organisms</taxon>
        <taxon>Aduncisulcus</taxon>
    </lineage>
</organism>
<gene>
    <name evidence="7" type="ORF">ADUPG1_009902</name>
</gene>
<dbReference type="InterPro" id="IPR029489">
    <property type="entry name" value="OGT/SEC/SPY_C"/>
</dbReference>
<evidence type="ECO:0000313" key="7">
    <source>
        <dbReference type="EMBL" id="GKT37041.1"/>
    </source>
</evidence>
<evidence type="ECO:0000256" key="5">
    <source>
        <dbReference type="SAM" id="MobiDB-lite"/>
    </source>
</evidence>
<evidence type="ECO:0000256" key="2">
    <source>
        <dbReference type="ARBA" id="ARBA00022679"/>
    </source>
</evidence>
<evidence type="ECO:0000259" key="6">
    <source>
        <dbReference type="Pfam" id="PF13844"/>
    </source>
</evidence>
<keyword evidence="2" id="KW-0808">Transferase</keyword>
<feature type="compositionally biased region" description="Acidic residues" evidence="5">
    <location>
        <begin position="406"/>
        <end position="416"/>
    </location>
</feature>
<dbReference type="InterPro" id="IPR037919">
    <property type="entry name" value="OGT"/>
</dbReference>
<dbReference type="EMBL" id="BQXS01011368">
    <property type="protein sequence ID" value="GKT37041.1"/>
    <property type="molecule type" value="Genomic_DNA"/>
</dbReference>
<dbReference type="PANTHER" id="PTHR44366:SF1">
    <property type="entry name" value="UDP-N-ACETYLGLUCOSAMINE--PEPTIDE N-ACETYLGLUCOSAMINYLTRANSFERASE 110 KDA SUBUNIT"/>
    <property type="match status" value="1"/>
</dbReference>
<dbReference type="Pfam" id="PF13844">
    <property type="entry name" value="Glyco_transf_41"/>
    <property type="match status" value="1"/>
</dbReference>
<comment type="pathway">
    <text evidence="1">Protein modification; protein glycosylation.</text>
</comment>
<proteinExistence type="predicted"/>
<sequence>MSELKPSLEDECGFRLQYALSMFFQSNFNESLKQCITVLEMNPDHMGAMYLLVYLQTVLCDWEGYEKWEKPMFATLSKQLENNQCPLIEPFRGIGLPLSPQQSTDLCKVHSTAIEMIASLARGGRPEVRPQPLLEAWIKRRIELKEDEVEKLHEQELDIGKRRSSASICRSDDSGSIVMPSFDTRTRVLYITSMCGKNKRTQFLSSFLSKHDRSKFHITLFCVNHTRSNIWTRHLESCVDSFDWVPTSASVYHCARRVAAHKPDIVVSTDAFLSYSREVNPIIALRPGIVQVSAFGYHSSMQAAYFDYILADSTVITDSDRATYLSEATISVRECCIPCGYDLVDRALICADEEVELNLDVCVKQIQQKGGCLPGVSQLTSVSSTQTKDETEAVEEEDVRVSTERDSEDISDEDQEQRDTVDISVHYTVSTYEREKSRELDAALGPATCPVFDIEGELKNCSPPSNLKGITEHVSIFKGEPTLAFSMKRGRQVLREIYGIPVEAYVCGFLSPMYKLDRETFRLFLGILKSIAARRRDLGWTEASCQCYICMEMANDEAYVNLQKECESVGFDSHHMIRLPKQPRHLHIRRCMMFDVAFESPLCDGMFLTSDALWCGVPVICQMGDKMCNRITSSMLKSINLSCCVCRNKEEMVQIAHRLAFDHEFVKKVRGRILKARVESLGLFDTKGFVRDLEEAYAVMRIRIDDAILKGVKVDPGDILMVGKHE</sequence>
<feature type="region of interest" description="Disordered" evidence="5">
    <location>
        <begin position="383"/>
        <end position="417"/>
    </location>
</feature>
<evidence type="ECO:0000313" key="8">
    <source>
        <dbReference type="Proteomes" id="UP001057375"/>
    </source>
</evidence>
<reference evidence="7" key="1">
    <citation type="submission" date="2022-03" db="EMBL/GenBank/DDBJ databases">
        <title>Draft genome sequence of Aduncisulcus paluster, a free-living microaerophilic Fornicata.</title>
        <authorList>
            <person name="Yuyama I."/>
            <person name="Kume K."/>
            <person name="Tamura T."/>
            <person name="Inagaki Y."/>
            <person name="Hashimoto T."/>
        </authorList>
    </citation>
    <scope>NUCLEOTIDE SEQUENCE</scope>
    <source>
        <strain evidence="7">NY0171</strain>
    </source>
</reference>
<evidence type="ECO:0000256" key="4">
    <source>
        <dbReference type="ARBA" id="ARBA00022803"/>
    </source>
</evidence>
<dbReference type="InterPro" id="IPR011990">
    <property type="entry name" value="TPR-like_helical_dom_sf"/>
</dbReference>
<dbReference type="GO" id="GO:0016757">
    <property type="term" value="F:glycosyltransferase activity"/>
    <property type="evidence" value="ECO:0007669"/>
    <property type="project" value="UniProtKB-KW"/>
</dbReference>
<dbReference type="Proteomes" id="UP001057375">
    <property type="component" value="Unassembled WGS sequence"/>
</dbReference>
<keyword evidence="4" id="KW-0802">TPR repeat</keyword>
<keyword evidence="3" id="KW-0677">Repeat</keyword>
<evidence type="ECO:0000256" key="1">
    <source>
        <dbReference type="ARBA" id="ARBA00004922"/>
    </source>
</evidence>
<keyword evidence="7" id="KW-0328">Glycosyltransferase</keyword>
<dbReference type="Gene3D" id="3.40.50.2000">
    <property type="entry name" value="Glycogen Phosphorylase B"/>
    <property type="match status" value="1"/>
</dbReference>
<evidence type="ECO:0000256" key="3">
    <source>
        <dbReference type="ARBA" id="ARBA00022737"/>
    </source>
</evidence>